<keyword evidence="2" id="KW-0479">Metal-binding</keyword>
<comment type="caution">
    <text evidence="5">The sequence shown here is derived from an EMBL/GenBank/DDBJ whole genome shotgun (WGS) entry which is preliminary data.</text>
</comment>
<dbReference type="PANTHER" id="PTHR13966:SF5">
    <property type="entry name" value="ENDONUCLEASE G, MITOCHONDRIAL"/>
    <property type="match status" value="1"/>
</dbReference>
<dbReference type="GO" id="GO:0046872">
    <property type="term" value="F:metal ion binding"/>
    <property type="evidence" value="ECO:0007669"/>
    <property type="project" value="UniProtKB-KW"/>
</dbReference>
<dbReference type="GO" id="GO:0004519">
    <property type="term" value="F:endonuclease activity"/>
    <property type="evidence" value="ECO:0007669"/>
    <property type="project" value="TreeGrafter"/>
</dbReference>
<dbReference type="InterPro" id="IPR044925">
    <property type="entry name" value="His-Me_finger_sf"/>
</dbReference>
<dbReference type="SUPFAM" id="SSF54060">
    <property type="entry name" value="His-Me finger endonucleases"/>
    <property type="match status" value="1"/>
</dbReference>
<dbReference type="InterPro" id="IPR040255">
    <property type="entry name" value="Non-specific_endonuclease"/>
</dbReference>
<dbReference type="InterPro" id="IPR044929">
    <property type="entry name" value="DNA/RNA_non-sp_Endonuclease_sf"/>
</dbReference>
<reference evidence="5" key="1">
    <citation type="journal article" date="2014" name="Int. J. Syst. Evol. Microbiol.">
        <title>Complete genome sequence of Corynebacterium casei LMG S-19264T (=DSM 44701T), isolated from a smear-ripened cheese.</title>
        <authorList>
            <consortium name="US DOE Joint Genome Institute (JGI-PGF)"/>
            <person name="Walter F."/>
            <person name="Albersmeier A."/>
            <person name="Kalinowski J."/>
            <person name="Ruckert C."/>
        </authorList>
    </citation>
    <scope>NUCLEOTIDE SEQUENCE</scope>
    <source>
        <strain evidence="5">JCM 4646</strain>
    </source>
</reference>
<feature type="domain" description="ENPP1-3/EXOG-like endonuclease/phosphodiesterase" evidence="3">
    <location>
        <begin position="394"/>
        <end position="601"/>
    </location>
</feature>
<feature type="domain" description="DNA/RNA non-specific endonuclease/pyrophosphatase/phosphodiesterase" evidence="4">
    <location>
        <begin position="393"/>
        <end position="601"/>
    </location>
</feature>
<evidence type="ECO:0000313" key="5">
    <source>
        <dbReference type="EMBL" id="GHH81403.1"/>
    </source>
</evidence>
<dbReference type="RefSeq" id="WP_190214406.1">
    <property type="nucleotide sequence ID" value="NZ_BNBO01000052.1"/>
</dbReference>
<dbReference type="Gene3D" id="3.40.570.10">
    <property type="entry name" value="Extracellular Endonuclease, subunit A"/>
    <property type="match status" value="1"/>
</dbReference>
<evidence type="ECO:0008006" key="7">
    <source>
        <dbReference type="Google" id="ProtNLM"/>
    </source>
</evidence>
<dbReference type="SUPFAM" id="SSF50494">
    <property type="entry name" value="Trypsin-like serine proteases"/>
    <property type="match status" value="1"/>
</dbReference>
<dbReference type="Gene3D" id="2.40.10.10">
    <property type="entry name" value="Trypsin-like serine proteases"/>
    <property type="match status" value="1"/>
</dbReference>
<dbReference type="SMART" id="SM00477">
    <property type="entry name" value="NUC"/>
    <property type="match status" value="1"/>
</dbReference>
<evidence type="ECO:0000259" key="3">
    <source>
        <dbReference type="SMART" id="SM00477"/>
    </source>
</evidence>
<dbReference type="EMBL" id="BNBO01000052">
    <property type="protein sequence ID" value="GHH81403.1"/>
    <property type="molecule type" value="Genomic_DNA"/>
</dbReference>
<sequence length="625" mass="67897">MPAPTATPTDRPAPDSTAQREQLIASLRQFVRTRGPGYLQDPNISSIGVGYRTNSGPEAREIALQFTVDKKVGPEELEALGTTAVPESVTVDGVEVPTQVIERTFAPDFRVVAETESPVRKRRLDPVVPGVSVGNAHGPTGTIGLLVFDRADGTPYVLSNWHVLHGAEGALGDRTVQPGARDDNRVTQNLLGPLVRSHLGMAGDCAVAAVRDRRFDPTILELGVAPTALGDPQLGDKVVKSGRTTGVTHGVVRRVDTIAKIDYEGAGEQLIGCFEIALDPGHLPADGEVSSGGDSGSAWMFTGADGTATTVVAGLHFGGETAGNPDEHALACLPASVFEKLGISLDQPGAEALEAVGGYNPDFLGAELRIGTPELHEKIKHDAFRLDGSEVIPYTHFSLAQSESRRFALWVAWNVDGGTLKNLARSGIDFRTDPRLPHDVQVGNELYRNNRLDRGHIARRADLLWGSAAEAERANVDSFFYTNITPQMDDFNQSSQAGVWGRLEDALFAEVEVDDLRISVFGGPVHQDDDRIYRGIRIPREFWKVIAFADQGVLRAKAFLLTQNLDQLEALDLDEFRVFQINLGELEERTQLRFPVALRKADTLAVPEALTDRRPLDTPADIQWR</sequence>
<protein>
    <recommendedName>
        <fullName evidence="7">Endonuclease</fullName>
    </recommendedName>
</protein>
<evidence type="ECO:0000256" key="1">
    <source>
        <dbReference type="PIRSR" id="PIRSR640255-1"/>
    </source>
</evidence>
<dbReference type="GO" id="GO:0016787">
    <property type="term" value="F:hydrolase activity"/>
    <property type="evidence" value="ECO:0007669"/>
    <property type="project" value="InterPro"/>
</dbReference>
<proteinExistence type="predicted"/>
<dbReference type="Proteomes" id="UP000617734">
    <property type="component" value="Unassembled WGS sequence"/>
</dbReference>
<dbReference type="InterPro" id="IPR001604">
    <property type="entry name" value="Endo_G_ENPP1-like_dom"/>
</dbReference>
<dbReference type="AlphaFoldDB" id="A0A919L2E1"/>
<feature type="active site" description="Proton acceptor" evidence="1">
    <location>
        <position position="456"/>
    </location>
</feature>
<reference evidence="5" key="2">
    <citation type="submission" date="2020-09" db="EMBL/GenBank/DDBJ databases">
        <authorList>
            <person name="Sun Q."/>
            <person name="Ohkuma M."/>
        </authorList>
    </citation>
    <scope>NUCLEOTIDE SEQUENCE</scope>
    <source>
        <strain evidence="5">JCM 4646</strain>
    </source>
</reference>
<dbReference type="GO" id="GO:0003676">
    <property type="term" value="F:nucleic acid binding"/>
    <property type="evidence" value="ECO:0007669"/>
    <property type="project" value="InterPro"/>
</dbReference>
<dbReference type="InterPro" id="IPR043504">
    <property type="entry name" value="Peptidase_S1_PA_chymotrypsin"/>
</dbReference>
<evidence type="ECO:0000259" key="4">
    <source>
        <dbReference type="SMART" id="SM00892"/>
    </source>
</evidence>
<dbReference type="InterPro" id="IPR020821">
    <property type="entry name" value="ENPP1-3/EXOG-like_nuc-like"/>
</dbReference>
<dbReference type="CDD" id="cd00091">
    <property type="entry name" value="NUC"/>
    <property type="match status" value="1"/>
</dbReference>
<organism evidence="5 6">
    <name type="scientific">Kitasatospora indigofera</name>
    <dbReference type="NCBI Taxonomy" id="67307"/>
    <lineage>
        <taxon>Bacteria</taxon>
        <taxon>Bacillati</taxon>
        <taxon>Actinomycetota</taxon>
        <taxon>Actinomycetes</taxon>
        <taxon>Kitasatosporales</taxon>
        <taxon>Streptomycetaceae</taxon>
        <taxon>Kitasatospora</taxon>
    </lineage>
</organism>
<evidence type="ECO:0000256" key="2">
    <source>
        <dbReference type="PIRSR" id="PIRSR640255-2"/>
    </source>
</evidence>
<dbReference type="PANTHER" id="PTHR13966">
    <property type="entry name" value="ENDONUCLEASE RELATED"/>
    <property type="match status" value="1"/>
</dbReference>
<dbReference type="InterPro" id="IPR009003">
    <property type="entry name" value="Peptidase_S1_PA"/>
</dbReference>
<dbReference type="SMART" id="SM00892">
    <property type="entry name" value="Endonuclease_NS"/>
    <property type="match status" value="1"/>
</dbReference>
<feature type="binding site" evidence="2">
    <location>
        <position position="492"/>
    </location>
    <ligand>
        <name>Mg(2+)</name>
        <dbReference type="ChEBI" id="CHEBI:18420"/>
        <note>catalytic</note>
    </ligand>
</feature>
<name>A0A919L2E1_9ACTN</name>
<gene>
    <name evidence="5" type="ORF">GCM10018781_63990</name>
</gene>
<evidence type="ECO:0000313" key="6">
    <source>
        <dbReference type="Proteomes" id="UP000617734"/>
    </source>
</evidence>
<keyword evidence="6" id="KW-1185">Reference proteome</keyword>
<dbReference type="Pfam" id="PF01223">
    <property type="entry name" value="Endonuclease_NS"/>
    <property type="match status" value="1"/>
</dbReference>
<dbReference type="GeneID" id="95356698"/>
<accession>A0A919L2E1</accession>